<sequence>MSAVTLPAANRVWRAARPTETSATVRALKRIRWAVRATLVLGVAASVAANVLHAQPHLISQAIAAWPPVALLLTVELISRVPIHRKPLAATRLIATTAIAGIAAWVSYWHMVGVASRYGETGLSAYLLPVSVDGLIVVASISLVELSARLQLAQPTSSAARPAPPAVHTAPPPVEHEAATSPANPPDTSTTAGPAAETLIGDPPAAAPADHAPHDQPEPAGHLNTAAHNDPDGAQGSSDAGSDHEPHRGDDDGDDARQRRRRGATRKAVIDAYQQDPTQHPTTIAEIVGTSERTVRRYLDEFRASPSKDSPNGTNGAQHAHNGNTQ</sequence>
<keyword evidence="2" id="KW-0812">Transmembrane</keyword>
<feature type="transmembrane region" description="Helical" evidence="2">
    <location>
        <begin position="58"/>
        <end position="78"/>
    </location>
</feature>
<gene>
    <name evidence="3" type="ORF">Pa4123_40810</name>
</gene>
<dbReference type="InterPro" id="IPR021235">
    <property type="entry name" value="DUF2637"/>
</dbReference>
<name>A0ABQ5QY03_9ACTN</name>
<accession>A0ABQ5QY03</accession>
<feature type="compositionally biased region" description="Basic and acidic residues" evidence="1">
    <location>
        <begin position="241"/>
        <end position="250"/>
    </location>
</feature>
<feature type="region of interest" description="Disordered" evidence="1">
    <location>
        <begin position="155"/>
        <end position="326"/>
    </location>
</feature>
<dbReference type="Pfam" id="PF10935">
    <property type="entry name" value="DUF2637"/>
    <property type="match status" value="1"/>
</dbReference>
<dbReference type="RefSeq" id="WP_281898025.1">
    <property type="nucleotide sequence ID" value="NZ_BSDI01000019.1"/>
</dbReference>
<reference evidence="3" key="1">
    <citation type="submission" date="2022-12" db="EMBL/GenBank/DDBJ databases">
        <title>New Phytohabitans aurantiacus sp. RD004123 nov., an actinomycete isolated from soil.</title>
        <authorList>
            <person name="Triningsih D.W."/>
            <person name="Harunari E."/>
            <person name="Igarashi Y."/>
        </authorList>
    </citation>
    <scope>NUCLEOTIDE SEQUENCE</scope>
    <source>
        <strain evidence="3">RD004123</strain>
    </source>
</reference>
<proteinExistence type="predicted"/>
<keyword evidence="2" id="KW-0472">Membrane</keyword>
<keyword evidence="4" id="KW-1185">Reference proteome</keyword>
<dbReference type="EMBL" id="BSDI01000019">
    <property type="protein sequence ID" value="GLH98806.1"/>
    <property type="molecule type" value="Genomic_DNA"/>
</dbReference>
<protein>
    <recommendedName>
        <fullName evidence="5">DUF2637 domain-containing protein</fullName>
    </recommendedName>
</protein>
<feature type="compositionally biased region" description="Basic and acidic residues" evidence="1">
    <location>
        <begin position="293"/>
        <end position="303"/>
    </location>
</feature>
<feature type="compositionally biased region" description="Pro residues" evidence="1">
    <location>
        <begin position="162"/>
        <end position="173"/>
    </location>
</feature>
<keyword evidence="2" id="KW-1133">Transmembrane helix</keyword>
<organism evidence="3 4">
    <name type="scientific">Phytohabitans aurantiacus</name>
    <dbReference type="NCBI Taxonomy" id="3016789"/>
    <lineage>
        <taxon>Bacteria</taxon>
        <taxon>Bacillati</taxon>
        <taxon>Actinomycetota</taxon>
        <taxon>Actinomycetes</taxon>
        <taxon>Micromonosporales</taxon>
        <taxon>Micromonosporaceae</taxon>
    </lineage>
</organism>
<evidence type="ECO:0008006" key="5">
    <source>
        <dbReference type="Google" id="ProtNLM"/>
    </source>
</evidence>
<evidence type="ECO:0000313" key="3">
    <source>
        <dbReference type="EMBL" id="GLH98806.1"/>
    </source>
</evidence>
<feature type="transmembrane region" description="Helical" evidence="2">
    <location>
        <begin position="90"/>
        <end position="111"/>
    </location>
</feature>
<feature type="transmembrane region" description="Helical" evidence="2">
    <location>
        <begin position="123"/>
        <end position="144"/>
    </location>
</feature>
<evidence type="ECO:0000256" key="1">
    <source>
        <dbReference type="SAM" id="MobiDB-lite"/>
    </source>
</evidence>
<feature type="compositionally biased region" description="Polar residues" evidence="1">
    <location>
        <begin position="307"/>
        <end position="326"/>
    </location>
</feature>
<comment type="caution">
    <text evidence="3">The sequence shown here is derived from an EMBL/GenBank/DDBJ whole genome shotgun (WGS) entry which is preliminary data.</text>
</comment>
<dbReference type="Proteomes" id="UP001144280">
    <property type="component" value="Unassembled WGS sequence"/>
</dbReference>
<evidence type="ECO:0000256" key="2">
    <source>
        <dbReference type="SAM" id="Phobius"/>
    </source>
</evidence>
<feature type="transmembrane region" description="Helical" evidence="2">
    <location>
        <begin position="33"/>
        <end position="52"/>
    </location>
</feature>
<evidence type="ECO:0000313" key="4">
    <source>
        <dbReference type="Proteomes" id="UP001144280"/>
    </source>
</evidence>